<evidence type="ECO:0000256" key="5">
    <source>
        <dbReference type="ARBA" id="ARBA00023242"/>
    </source>
</evidence>
<evidence type="ECO:0000256" key="2">
    <source>
        <dbReference type="ARBA" id="ARBA00004496"/>
    </source>
</evidence>
<keyword evidence="9" id="KW-1185">Reference proteome</keyword>
<evidence type="ECO:0000256" key="1">
    <source>
        <dbReference type="ARBA" id="ARBA00004123"/>
    </source>
</evidence>
<comment type="subcellular location">
    <subcellularLocation>
        <location evidence="2">Cytoplasm</location>
    </subcellularLocation>
    <subcellularLocation>
        <location evidence="1">Nucleus</location>
    </subcellularLocation>
</comment>
<dbReference type="AlphaFoldDB" id="S8FBQ8"/>
<dbReference type="STRING" id="743788.S8FBQ8"/>
<sequence length="273" mass="29497">MTGPPTPPLTTEAEIQDAARTSIPPQATPMATDPEPPTVAEQPPEGEHPPSTSTTHTEPQGTPYEILLSTLADLAGKGQYRELALAAEQGDALAQNDRHQTRMFVIAPLVLSYLILDDIAAARHALTRVPDSFHKFPVWISLFSLLRAVHSRQHEAVYTGAEELFNLCHQPALSNGKLGVVLAGLTTAFVEEFRRKTFVLLGKAYTSISVPLAQRYLGLPIDQILSVASSNGWAYDATTQVLTPPRATRSRVVLTDPSILSTLSSVVDSTSRA</sequence>
<evidence type="ECO:0000313" key="8">
    <source>
        <dbReference type="EMBL" id="EPS99030.1"/>
    </source>
</evidence>
<reference evidence="8 9" key="1">
    <citation type="journal article" date="2012" name="Science">
        <title>The Paleozoic origin of enzymatic lignin decomposition reconstructed from 31 fungal genomes.</title>
        <authorList>
            <person name="Floudas D."/>
            <person name="Binder M."/>
            <person name="Riley R."/>
            <person name="Barry K."/>
            <person name="Blanchette R.A."/>
            <person name="Henrissat B."/>
            <person name="Martinez A.T."/>
            <person name="Otillar R."/>
            <person name="Spatafora J.W."/>
            <person name="Yadav J.S."/>
            <person name="Aerts A."/>
            <person name="Benoit I."/>
            <person name="Boyd A."/>
            <person name="Carlson A."/>
            <person name="Copeland A."/>
            <person name="Coutinho P.M."/>
            <person name="de Vries R.P."/>
            <person name="Ferreira P."/>
            <person name="Findley K."/>
            <person name="Foster B."/>
            <person name="Gaskell J."/>
            <person name="Glotzer D."/>
            <person name="Gorecki P."/>
            <person name="Heitman J."/>
            <person name="Hesse C."/>
            <person name="Hori C."/>
            <person name="Igarashi K."/>
            <person name="Jurgens J.A."/>
            <person name="Kallen N."/>
            <person name="Kersten P."/>
            <person name="Kohler A."/>
            <person name="Kuees U."/>
            <person name="Kumar T.K.A."/>
            <person name="Kuo A."/>
            <person name="LaButti K."/>
            <person name="Larrondo L.F."/>
            <person name="Lindquist E."/>
            <person name="Ling A."/>
            <person name="Lombard V."/>
            <person name="Lucas S."/>
            <person name="Lundell T."/>
            <person name="Martin R."/>
            <person name="McLaughlin D.J."/>
            <person name="Morgenstern I."/>
            <person name="Morin E."/>
            <person name="Murat C."/>
            <person name="Nagy L.G."/>
            <person name="Nolan M."/>
            <person name="Ohm R.A."/>
            <person name="Patyshakuliyeva A."/>
            <person name="Rokas A."/>
            <person name="Ruiz-Duenas F.J."/>
            <person name="Sabat G."/>
            <person name="Salamov A."/>
            <person name="Samejima M."/>
            <person name="Schmutz J."/>
            <person name="Slot J.C."/>
            <person name="St John F."/>
            <person name="Stenlid J."/>
            <person name="Sun H."/>
            <person name="Sun S."/>
            <person name="Syed K."/>
            <person name="Tsang A."/>
            <person name="Wiebenga A."/>
            <person name="Young D."/>
            <person name="Pisabarro A."/>
            <person name="Eastwood D.C."/>
            <person name="Martin F."/>
            <person name="Cullen D."/>
            <person name="Grigoriev I.V."/>
            <person name="Hibbett D.S."/>
        </authorList>
    </citation>
    <scope>NUCLEOTIDE SEQUENCE</scope>
    <source>
        <strain evidence="9">FP-58527</strain>
    </source>
</reference>
<keyword evidence="5" id="KW-0539">Nucleus</keyword>
<evidence type="ECO:0000313" key="9">
    <source>
        <dbReference type="Proteomes" id="UP000015241"/>
    </source>
</evidence>
<dbReference type="GO" id="GO:0010387">
    <property type="term" value="P:COP9 signalosome assembly"/>
    <property type="evidence" value="ECO:0007669"/>
    <property type="project" value="InterPro"/>
</dbReference>
<dbReference type="GO" id="GO:0005737">
    <property type="term" value="C:cytoplasm"/>
    <property type="evidence" value="ECO:0007669"/>
    <property type="project" value="UniProtKB-SubCell"/>
</dbReference>
<evidence type="ECO:0000259" key="7">
    <source>
        <dbReference type="Pfam" id="PF10075"/>
    </source>
</evidence>
<keyword evidence="3" id="KW-0963">Cytoplasm</keyword>
<dbReference type="OrthoDB" id="5351233at2759"/>
<feature type="domain" description="CSN8/PSMD8/EIF3K" evidence="7">
    <location>
        <begin position="186"/>
        <end position="243"/>
    </location>
</feature>
<dbReference type="Proteomes" id="UP000015241">
    <property type="component" value="Unassembled WGS sequence"/>
</dbReference>
<dbReference type="eggNOG" id="ENOG502RSEX">
    <property type="taxonomic scope" value="Eukaryota"/>
</dbReference>
<evidence type="ECO:0000256" key="3">
    <source>
        <dbReference type="ARBA" id="ARBA00022490"/>
    </source>
</evidence>
<proteinExistence type="predicted"/>
<dbReference type="GO" id="GO:0008180">
    <property type="term" value="C:COP9 signalosome"/>
    <property type="evidence" value="ECO:0007669"/>
    <property type="project" value="UniProtKB-KW"/>
</dbReference>
<name>S8FBQ8_FOMSC</name>
<organism evidence="8 9">
    <name type="scientific">Fomitopsis schrenkii</name>
    <name type="common">Brown rot fungus</name>
    <dbReference type="NCBI Taxonomy" id="2126942"/>
    <lineage>
        <taxon>Eukaryota</taxon>
        <taxon>Fungi</taxon>
        <taxon>Dikarya</taxon>
        <taxon>Basidiomycota</taxon>
        <taxon>Agaricomycotina</taxon>
        <taxon>Agaricomycetes</taxon>
        <taxon>Polyporales</taxon>
        <taxon>Fomitopsis</taxon>
    </lineage>
</organism>
<feature type="region of interest" description="Disordered" evidence="6">
    <location>
        <begin position="1"/>
        <end position="61"/>
    </location>
</feature>
<protein>
    <recommendedName>
        <fullName evidence="7">CSN8/PSMD8/EIF3K domain-containing protein</fullName>
    </recommendedName>
</protein>
<dbReference type="PANTHER" id="PTHR13339">
    <property type="entry name" value="COP9 SIGNALOSOME COMPLEX SUBUNIT 8"/>
    <property type="match status" value="1"/>
</dbReference>
<dbReference type="InterPro" id="IPR033205">
    <property type="entry name" value="COP9_CSN8"/>
</dbReference>
<dbReference type="GO" id="GO:0000338">
    <property type="term" value="P:protein deneddylation"/>
    <property type="evidence" value="ECO:0007669"/>
    <property type="project" value="InterPro"/>
</dbReference>
<dbReference type="PANTHER" id="PTHR13339:SF0">
    <property type="entry name" value="COP9 SIGNALOSOME COMPLEX SUBUNIT 8"/>
    <property type="match status" value="1"/>
</dbReference>
<keyword evidence="4" id="KW-0736">Signalosome</keyword>
<accession>S8FBQ8</accession>
<gene>
    <name evidence="8" type="ORF">FOMPIDRAFT_1164587</name>
</gene>
<evidence type="ECO:0000256" key="4">
    <source>
        <dbReference type="ARBA" id="ARBA00022790"/>
    </source>
</evidence>
<dbReference type="HOGENOM" id="CLU_094291_0_0_1"/>
<evidence type="ECO:0000256" key="6">
    <source>
        <dbReference type="SAM" id="MobiDB-lite"/>
    </source>
</evidence>
<dbReference type="EMBL" id="KE504160">
    <property type="protein sequence ID" value="EPS99030.1"/>
    <property type="molecule type" value="Genomic_DNA"/>
</dbReference>
<feature type="compositionally biased region" description="Low complexity" evidence="6">
    <location>
        <begin position="49"/>
        <end position="59"/>
    </location>
</feature>
<dbReference type="InterPro" id="IPR033464">
    <property type="entry name" value="CSN8_PSD8_EIF3K"/>
</dbReference>
<dbReference type="Pfam" id="PF10075">
    <property type="entry name" value="CSN8_PSD8_EIF3K"/>
    <property type="match status" value="1"/>
</dbReference>
<dbReference type="InParanoid" id="S8FBQ8"/>